<dbReference type="PROSITE" id="PS51329">
    <property type="entry name" value="C_CAP_COFACTOR_C"/>
    <property type="match status" value="1"/>
</dbReference>
<gene>
    <name evidence="6" type="ORF">SteCoe_33453</name>
</gene>
<protein>
    <recommendedName>
        <fullName evidence="5">C-CAP/cofactor C-like domain-containing protein</fullName>
    </recommendedName>
</protein>
<dbReference type="Proteomes" id="UP000187209">
    <property type="component" value="Unassembled WGS sequence"/>
</dbReference>
<evidence type="ECO:0000259" key="5">
    <source>
        <dbReference type="PROSITE" id="PS51329"/>
    </source>
</evidence>
<evidence type="ECO:0000313" key="6">
    <source>
        <dbReference type="EMBL" id="OMJ68953.1"/>
    </source>
</evidence>
<dbReference type="Pfam" id="PF07986">
    <property type="entry name" value="TBCC"/>
    <property type="match status" value="1"/>
</dbReference>
<evidence type="ECO:0000256" key="1">
    <source>
        <dbReference type="ARBA" id="ARBA00008848"/>
    </source>
</evidence>
<dbReference type="PANTHER" id="PTHR15440:SF0">
    <property type="entry name" value="PROTEIN XRP2"/>
    <property type="match status" value="1"/>
</dbReference>
<dbReference type="GO" id="GO:0005096">
    <property type="term" value="F:GTPase activator activity"/>
    <property type="evidence" value="ECO:0007669"/>
    <property type="project" value="InterPro"/>
</dbReference>
<dbReference type="PANTHER" id="PTHR15440">
    <property type="entry name" value="XRP2 PROTEIN"/>
    <property type="match status" value="1"/>
</dbReference>
<dbReference type="SMART" id="SM00673">
    <property type="entry name" value="CARP"/>
    <property type="match status" value="2"/>
</dbReference>
<dbReference type="AlphaFoldDB" id="A0A1R2AWN9"/>
<organism evidence="6 7">
    <name type="scientific">Stentor coeruleus</name>
    <dbReference type="NCBI Taxonomy" id="5963"/>
    <lineage>
        <taxon>Eukaryota</taxon>
        <taxon>Sar</taxon>
        <taxon>Alveolata</taxon>
        <taxon>Ciliophora</taxon>
        <taxon>Postciliodesmatophora</taxon>
        <taxon>Heterotrichea</taxon>
        <taxon>Heterotrichida</taxon>
        <taxon>Stentoridae</taxon>
        <taxon>Stentor</taxon>
    </lineage>
</organism>
<dbReference type="InterPro" id="IPR006599">
    <property type="entry name" value="CARP_motif"/>
</dbReference>
<dbReference type="InterPro" id="IPR039093">
    <property type="entry name" value="XRP2"/>
</dbReference>
<dbReference type="InterPro" id="IPR017901">
    <property type="entry name" value="C-CAP_CF_C-like"/>
</dbReference>
<accession>A0A1R2AWN9</accession>
<keyword evidence="7" id="KW-1185">Reference proteome</keyword>
<feature type="transmembrane region" description="Helical" evidence="4">
    <location>
        <begin position="307"/>
        <end position="327"/>
    </location>
</feature>
<sequence length="404" mass="45911">MSKIPEDFIFKDIKNQTLLKLPNTINSQVFNMEKLSDCEVFILDISETIYIDSCTNCKFYVAPVRGSFYIRDSQNCTCSVSCKQLRAKNCTDITFFLYSVSDPHIESSFDMKFAPYNFSYPGQNVDFKKVGFDENQNRWCKVYDHSSAEGDGHFSLLPSNQFRKVEKKLNGYGNPVNPVPIPQQYGGDLRAEIVPGSKPEFRPQPKDLPLSQNLRPPPIASSSSTLAQSNPQNAQKHKSEDIGNLNETRIVNKDYQGTMEIHYDPKEGFNAKNFALQGLFNENELKGKFEQFDEINAQYYPIWSESLLGIFLSVIGFLAILLIMSLLKMSSEWKKEATGVFLAFALISLLFIIITLIIKIKRLEKAWTEVINDAVNQQNSDYFENKDSKISATFMTLTITIGNS</sequence>
<reference evidence="6 7" key="1">
    <citation type="submission" date="2016-11" db="EMBL/GenBank/DDBJ databases">
        <title>The macronuclear genome of Stentor coeruleus: a giant cell with tiny introns.</title>
        <authorList>
            <person name="Slabodnick M."/>
            <person name="Ruby J.G."/>
            <person name="Reiff S.B."/>
            <person name="Swart E.C."/>
            <person name="Gosai S."/>
            <person name="Prabakaran S."/>
            <person name="Witkowska E."/>
            <person name="Larue G.E."/>
            <person name="Fisher S."/>
            <person name="Freeman R.M."/>
            <person name="Gunawardena J."/>
            <person name="Chu W."/>
            <person name="Stover N.A."/>
            <person name="Gregory B.D."/>
            <person name="Nowacki M."/>
            <person name="Derisi J."/>
            <person name="Roy S.W."/>
            <person name="Marshall W.F."/>
            <person name="Sood P."/>
        </authorList>
    </citation>
    <scope>NUCLEOTIDE SEQUENCE [LARGE SCALE GENOMIC DNA]</scope>
    <source>
        <strain evidence="6">WM001</strain>
    </source>
</reference>
<feature type="compositionally biased region" description="Polar residues" evidence="3">
    <location>
        <begin position="210"/>
        <end position="234"/>
    </location>
</feature>
<feature type="domain" description="C-CAP/cofactor C-like" evidence="5">
    <location>
        <begin position="1"/>
        <end position="134"/>
    </location>
</feature>
<dbReference type="EMBL" id="MPUH01001259">
    <property type="protein sequence ID" value="OMJ68953.1"/>
    <property type="molecule type" value="Genomic_DNA"/>
</dbReference>
<proteinExistence type="inferred from homology"/>
<evidence type="ECO:0000256" key="3">
    <source>
        <dbReference type="SAM" id="MobiDB-lite"/>
    </source>
</evidence>
<dbReference type="InterPro" id="IPR012945">
    <property type="entry name" value="Tubulin-bd_cofactor_C_dom"/>
</dbReference>
<evidence type="ECO:0000256" key="2">
    <source>
        <dbReference type="ARBA" id="ARBA00022741"/>
    </source>
</evidence>
<dbReference type="GO" id="GO:0005929">
    <property type="term" value="C:cilium"/>
    <property type="evidence" value="ECO:0007669"/>
    <property type="project" value="TreeGrafter"/>
</dbReference>
<dbReference type="GO" id="GO:1990075">
    <property type="term" value="C:periciliary membrane compartment"/>
    <property type="evidence" value="ECO:0007669"/>
    <property type="project" value="TreeGrafter"/>
</dbReference>
<dbReference type="OrthoDB" id="194775at2759"/>
<dbReference type="Gene3D" id="2.160.20.70">
    <property type="match status" value="1"/>
</dbReference>
<feature type="transmembrane region" description="Helical" evidence="4">
    <location>
        <begin position="339"/>
        <end position="358"/>
    </location>
</feature>
<dbReference type="GO" id="GO:0006892">
    <property type="term" value="P:post-Golgi vesicle-mediated transport"/>
    <property type="evidence" value="ECO:0007669"/>
    <property type="project" value="TreeGrafter"/>
</dbReference>
<evidence type="ECO:0000313" key="7">
    <source>
        <dbReference type="Proteomes" id="UP000187209"/>
    </source>
</evidence>
<comment type="similarity">
    <text evidence="1">Belongs to the TBCC family.</text>
</comment>
<name>A0A1R2AWN9_9CILI</name>
<evidence type="ECO:0000256" key="4">
    <source>
        <dbReference type="SAM" id="Phobius"/>
    </source>
</evidence>
<dbReference type="InterPro" id="IPR016098">
    <property type="entry name" value="CAP/MinC_C"/>
</dbReference>
<feature type="region of interest" description="Disordered" evidence="3">
    <location>
        <begin position="193"/>
        <end position="247"/>
    </location>
</feature>
<keyword evidence="2" id="KW-0547">Nucleotide-binding</keyword>
<dbReference type="GO" id="GO:0000166">
    <property type="term" value="F:nucleotide binding"/>
    <property type="evidence" value="ECO:0007669"/>
    <property type="project" value="UniProtKB-KW"/>
</dbReference>
<keyword evidence="4" id="KW-1133">Transmembrane helix</keyword>
<comment type="caution">
    <text evidence="6">The sequence shown here is derived from an EMBL/GenBank/DDBJ whole genome shotgun (WGS) entry which is preliminary data.</text>
</comment>
<keyword evidence="4" id="KW-0472">Membrane</keyword>
<keyword evidence="4" id="KW-0812">Transmembrane</keyword>